<gene>
    <name evidence="2" type="ORF">NCTC13093_02119</name>
</gene>
<dbReference type="Pfam" id="PF18381">
    <property type="entry name" value="YcaO_C"/>
    <property type="match status" value="1"/>
</dbReference>
<sequence length="590" mass="66722">MSTILTGKDAPLEQTLEHFTDVARRLNLDIIEDNWLNPTDNLWSVNIKEASCPQIFANGKGACREAALASAYGELFERLATHCSFSDYYLGDENANAEFVHYSDEKWTEITDENQDTLPNEILNASLRKFYTQHSSLTLKNLVDLQSSSYKRGVCSIPFTNARNGEVVYFPVNLLDNLYASNGMSAGNSDYEALVQGLSEIIERYVKNEIIKRGLALPLIPDGLLERYPKSFNTLKALNGGNLKVCAYDASLGGKFPVVCVVLFNQRNASCYAAFGSHPIFEVALERTLTELMQGRSFSDLDNFEEPTFDLEQTSDCENLISHFVDSTGVLPIEMFKNIPDFSFVSWDFTGSTHDQYKALRYMVDKLGFDVYVRSYKFLDIPVYRIIVPGMSEIYPIDDLIYNNNNQAILYQEALMTLPETQEDKETYVNYLDELENAQFADEASLCQILGLLPDAGSAWESMTVGELKCSIAICAGEFERALEYARFVATFGKHNLSLERLRLYQCLIKKLELKLMSNLKENDYSKALETIYSKKTSDCVQSHLDGNEQFFNLNATDLNLKGFLSHQALIRIYLKLKEQDAKKSGKKNA</sequence>
<evidence type="ECO:0000313" key="2">
    <source>
        <dbReference type="EMBL" id="SPT70701.1"/>
    </source>
</evidence>
<dbReference type="Proteomes" id="UP000250086">
    <property type="component" value="Unassembled WGS sequence"/>
</dbReference>
<protein>
    <submittedName>
        <fullName evidence="2">YcaO-like family</fullName>
    </submittedName>
</protein>
<organism evidence="2 3">
    <name type="scientific">Anaerobiospirillum thomasii</name>
    <dbReference type="NCBI Taxonomy" id="179995"/>
    <lineage>
        <taxon>Bacteria</taxon>
        <taxon>Pseudomonadati</taxon>
        <taxon>Pseudomonadota</taxon>
        <taxon>Gammaproteobacteria</taxon>
        <taxon>Aeromonadales</taxon>
        <taxon>Succinivibrionaceae</taxon>
        <taxon>Anaerobiospirillum</taxon>
    </lineage>
</organism>
<dbReference type="PANTHER" id="PTHR37809">
    <property type="entry name" value="RIBOSOMAL PROTEIN S12 METHYLTHIOTRANSFERASE ACCESSORY FACTOR YCAO"/>
    <property type="match status" value="1"/>
</dbReference>
<proteinExistence type="predicted"/>
<dbReference type="Pfam" id="PF02624">
    <property type="entry name" value="YcaO"/>
    <property type="match status" value="1"/>
</dbReference>
<dbReference type="AlphaFoldDB" id="A0A2X0WYT4"/>
<evidence type="ECO:0000313" key="3">
    <source>
        <dbReference type="Proteomes" id="UP000250086"/>
    </source>
</evidence>
<dbReference type="InterPro" id="IPR003776">
    <property type="entry name" value="YcaO-like_dom"/>
</dbReference>
<dbReference type="NCBIfam" id="TIGR00702">
    <property type="entry name" value="YcaO-type kinase domain"/>
    <property type="match status" value="1"/>
</dbReference>
<keyword evidence="3" id="KW-1185">Reference proteome</keyword>
<dbReference type="RefSeq" id="WP_172458017.1">
    <property type="nucleotide sequence ID" value="NZ_UAPU01000005.1"/>
</dbReference>
<feature type="domain" description="YcaO" evidence="1">
    <location>
        <begin position="59"/>
        <end position="433"/>
    </location>
</feature>
<dbReference type="PROSITE" id="PS51664">
    <property type="entry name" value="YCAO"/>
    <property type="match status" value="1"/>
</dbReference>
<evidence type="ECO:0000259" key="1">
    <source>
        <dbReference type="PROSITE" id="PS51664"/>
    </source>
</evidence>
<accession>A0A2X0WYT4</accession>
<dbReference type="EMBL" id="UAPV01000001">
    <property type="protein sequence ID" value="SPT70701.1"/>
    <property type="molecule type" value="Genomic_DNA"/>
</dbReference>
<name>A0A2X0WYT4_9GAMM</name>
<dbReference type="InterPro" id="IPR041080">
    <property type="entry name" value="YcaO_C"/>
</dbReference>
<dbReference type="PANTHER" id="PTHR37809:SF1">
    <property type="entry name" value="RIBOSOMAL PROTEIN S12 METHYLTHIOTRANSFERASE ACCESSORY FACTOR YCAO"/>
    <property type="match status" value="1"/>
</dbReference>
<dbReference type="Gene3D" id="3.30.1330.230">
    <property type="match status" value="1"/>
</dbReference>
<reference evidence="2 3" key="1">
    <citation type="submission" date="2018-06" db="EMBL/GenBank/DDBJ databases">
        <authorList>
            <consortium name="Pathogen Informatics"/>
            <person name="Doyle S."/>
        </authorList>
    </citation>
    <scope>NUCLEOTIDE SEQUENCE [LARGE SCALE GENOMIC DNA]</scope>
    <source>
        <strain evidence="2 3">NCTC13093</strain>
    </source>
</reference>